<feature type="compositionally biased region" description="Polar residues" evidence="1">
    <location>
        <begin position="1171"/>
        <end position="1198"/>
    </location>
</feature>
<dbReference type="InterPro" id="IPR000219">
    <property type="entry name" value="DH_dom"/>
</dbReference>
<feature type="region of interest" description="Disordered" evidence="1">
    <location>
        <begin position="417"/>
        <end position="451"/>
    </location>
</feature>
<dbReference type="GO" id="GO:0030424">
    <property type="term" value="C:axon"/>
    <property type="evidence" value="ECO:0007669"/>
    <property type="project" value="TreeGrafter"/>
</dbReference>
<dbReference type="PROSITE" id="PS50010">
    <property type="entry name" value="DH_2"/>
    <property type="match status" value="1"/>
</dbReference>
<feature type="compositionally biased region" description="Basic and acidic residues" evidence="1">
    <location>
        <begin position="1201"/>
        <end position="1212"/>
    </location>
</feature>
<feature type="region of interest" description="Disordered" evidence="1">
    <location>
        <begin position="1025"/>
        <end position="1046"/>
    </location>
</feature>
<gene>
    <name evidence="3" type="ORF">LNINA_LOCUS13101</name>
</gene>
<evidence type="ECO:0000259" key="2">
    <source>
        <dbReference type="PROSITE" id="PS50010"/>
    </source>
</evidence>
<dbReference type="Gene3D" id="1.20.900.10">
    <property type="entry name" value="Dbl homology (DH) domain"/>
    <property type="match status" value="1"/>
</dbReference>
<organism evidence="3 4">
    <name type="scientific">Leptosia nina</name>
    <dbReference type="NCBI Taxonomy" id="320188"/>
    <lineage>
        <taxon>Eukaryota</taxon>
        <taxon>Metazoa</taxon>
        <taxon>Ecdysozoa</taxon>
        <taxon>Arthropoda</taxon>
        <taxon>Hexapoda</taxon>
        <taxon>Insecta</taxon>
        <taxon>Pterygota</taxon>
        <taxon>Neoptera</taxon>
        <taxon>Endopterygota</taxon>
        <taxon>Lepidoptera</taxon>
        <taxon>Glossata</taxon>
        <taxon>Ditrysia</taxon>
        <taxon>Papilionoidea</taxon>
        <taxon>Pieridae</taxon>
        <taxon>Pierinae</taxon>
        <taxon>Leptosia</taxon>
    </lineage>
</organism>
<dbReference type="CDD" id="cd00160">
    <property type="entry name" value="RhoGEF"/>
    <property type="match status" value="1"/>
</dbReference>
<reference evidence="3 4" key="1">
    <citation type="submission" date="2023-11" db="EMBL/GenBank/DDBJ databases">
        <authorList>
            <person name="Okamura Y."/>
        </authorList>
    </citation>
    <scope>NUCLEOTIDE SEQUENCE [LARGE SCALE GENOMIC DNA]</scope>
</reference>
<feature type="domain" description="DH" evidence="2">
    <location>
        <begin position="505"/>
        <end position="696"/>
    </location>
</feature>
<feature type="compositionally biased region" description="Polar residues" evidence="1">
    <location>
        <begin position="1145"/>
        <end position="1156"/>
    </location>
</feature>
<dbReference type="EMBL" id="CAVLEF010000265">
    <property type="protein sequence ID" value="CAK1554169.1"/>
    <property type="molecule type" value="Genomic_DNA"/>
</dbReference>
<dbReference type="GO" id="GO:0005886">
    <property type="term" value="C:plasma membrane"/>
    <property type="evidence" value="ECO:0007669"/>
    <property type="project" value="TreeGrafter"/>
</dbReference>
<dbReference type="GO" id="GO:0043542">
    <property type="term" value="P:endothelial cell migration"/>
    <property type="evidence" value="ECO:0007669"/>
    <property type="project" value="TreeGrafter"/>
</dbReference>
<evidence type="ECO:0000313" key="4">
    <source>
        <dbReference type="Proteomes" id="UP001497472"/>
    </source>
</evidence>
<feature type="region of interest" description="Disordered" evidence="1">
    <location>
        <begin position="1145"/>
        <end position="1212"/>
    </location>
</feature>
<dbReference type="SMART" id="SM00325">
    <property type="entry name" value="RhoGEF"/>
    <property type="match status" value="1"/>
</dbReference>
<feature type="compositionally biased region" description="Polar residues" evidence="1">
    <location>
        <begin position="1033"/>
        <end position="1045"/>
    </location>
</feature>
<evidence type="ECO:0000313" key="3">
    <source>
        <dbReference type="EMBL" id="CAK1554169.1"/>
    </source>
</evidence>
<dbReference type="GO" id="GO:0030139">
    <property type="term" value="C:endocytic vesicle"/>
    <property type="evidence" value="ECO:0007669"/>
    <property type="project" value="TreeGrafter"/>
</dbReference>
<dbReference type="PANTHER" id="PTHR13217:SF11">
    <property type="entry name" value="PLECKSTRIN HOMOLOGY DOMAIN-CONTAINING FAMILY G MEMBER 5"/>
    <property type="match status" value="1"/>
</dbReference>
<proteinExistence type="predicted"/>
<dbReference type="Gene3D" id="2.30.29.30">
    <property type="entry name" value="Pleckstrin-homology domain (PH domain)/Phosphotyrosine-binding domain (PTB)"/>
    <property type="match status" value="1"/>
</dbReference>
<dbReference type="Pfam" id="PF00621">
    <property type="entry name" value="RhoGEF"/>
    <property type="match status" value="1"/>
</dbReference>
<feature type="compositionally biased region" description="Basic and acidic residues" evidence="1">
    <location>
        <begin position="429"/>
        <end position="447"/>
    </location>
</feature>
<feature type="compositionally biased region" description="Low complexity" evidence="1">
    <location>
        <begin position="951"/>
        <end position="970"/>
    </location>
</feature>
<keyword evidence="4" id="KW-1185">Reference proteome</keyword>
<dbReference type="InterPro" id="IPR035899">
    <property type="entry name" value="DBL_dom_sf"/>
</dbReference>
<evidence type="ECO:0000256" key="1">
    <source>
        <dbReference type="SAM" id="MobiDB-lite"/>
    </source>
</evidence>
<dbReference type="PANTHER" id="PTHR13217">
    <property type="entry name" value="PLECKSTRIN HOMOLOGY DOMAIN-CONTAINING FAMILY G MEMBER 7"/>
    <property type="match status" value="1"/>
</dbReference>
<dbReference type="SUPFAM" id="SSF48065">
    <property type="entry name" value="DBL homology domain (DH-domain)"/>
    <property type="match status" value="1"/>
</dbReference>
<sequence>MPWCSTEHSSMDKFKQKLKKDKTQQNCKEKIVADVKCIKENIKIREILRNVKMNSSMRLKAPTGSKVMDNTDFSDYEDCFENDLVDEDTPRDDPPCAMNHDLILSHSEFSSMPCDLNNVKTNLKFEKCRSNSEANLSTTLLDIVENRPNVNEVPTSVPEHFHTLPANCRNRKTSLDPTILNRKISQSELDLNSLGKSPLERKSTFFRKKMDSFLRNTSTFFRKQSGMPPYNNQSVGRTAESLQCLNENRFEGDDIFHNNQLKQVTPEVSRSAASLVSESTIGSTSSSSQFIDQPLNPSLGGSMSTLFTQNLKDSASNSAQSLNEAYIQEAMLTSRAISMNSGLDTTGNRRGRKSRANRVTWLASEGLTNYFRRVIQDEKSKEKIKSYHSNQDFLSIPENDMCALGTDTKGRRLSYQRAVSGEDPVQPLKHQDSTLRKRHQSSEKNETTELQNHLAEFSKSGVPSLQGFVVASIPETSFSYLMWADQSGNLEFIYNWKTLDENEQRKQAVVRELVATEANYIQHLMVIVEVFIAAAHSLQDSGKMLQLDTARLFSNIPDLLNANLIFWNLTFYPMVKDAVENNTPYNVDLMSEGFSRFPEIFQPYERYMADQSKMMLYLRLMQNDPEFSMYLNWCYSNKSCNRLQLADLLVKPMQRLTKYSLILRRVAAHAKSSEESVTLKTMENYVKCYVNDLNRSMRQREELEKIDDLASSIEPHELDFKDEEMEKAFKAYCALNLRTPMLNSSDLPLRNLLYECDLRFKDNIGKETEVKLFLLTDLMLICKKQSKGNSLPFKMIRPKIFLERLVPWQKSAKSPSQNSLVYIILDDCNSATGCFTLSESSKDPMPAQTLKTLELKIKEARMSHAMYVWAAMNPSRDLSEMEASESGVKLKTPEDMAIENEARERVACMFHRGLGVSTDECSQSFTTDSNETAGEGPTYNRMGAQRQYVHRLSTASSRQSRLSSFQQSLSATSRDEPQAGSSKTIYRASTSFDQPVTSITVNVVNENEAATPLDPLVADGLTVHVTPAPESPHSLSPHPQNNVSVLRSHPDLRPETITLSFSSPGPSASERLYQSHQELLQRNRLAASQYLTPDHRGSSYPPPSPTRASLKRGLAFSYSFKNPPLSKMGNVYSQSQLDAAMYASQQLDRQPSPSLSEKSDKKNKILGNRNKAASSTDPEESAASSSVPTRHTSVQENTDIAIERPRSADDVE</sequence>
<dbReference type="InterPro" id="IPR011993">
    <property type="entry name" value="PH-like_dom_sf"/>
</dbReference>
<protein>
    <recommendedName>
        <fullName evidence="2">DH domain-containing protein</fullName>
    </recommendedName>
</protein>
<dbReference type="GO" id="GO:0005085">
    <property type="term" value="F:guanyl-nucleotide exchange factor activity"/>
    <property type="evidence" value="ECO:0007669"/>
    <property type="project" value="InterPro"/>
</dbReference>
<accession>A0AAV1JXB5</accession>
<dbReference type="AlphaFoldDB" id="A0AAV1JXB5"/>
<dbReference type="InterPro" id="IPR040181">
    <property type="entry name" value="PKHG5/7"/>
</dbReference>
<dbReference type="GO" id="GO:0007266">
    <property type="term" value="P:Rho protein signal transduction"/>
    <property type="evidence" value="ECO:0007669"/>
    <property type="project" value="TreeGrafter"/>
</dbReference>
<feature type="region of interest" description="Disordered" evidence="1">
    <location>
        <begin position="921"/>
        <end position="983"/>
    </location>
</feature>
<dbReference type="Proteomes" id="UP001497472">
    <property type="component" value="Unassembled WGS sequence"/>
</dbReference>
<dbReference type="SUPFAM" id="SSF50729">
    <property type="entry name" value="PH domain-like"/>
    <property type="match status" value="1"/>
</dbReference>
<name>A0AAV1JXB5_9NEOP</name>
<feature type="compositionally biased region" description="Polar residues" evidence="1">
    <location>
        <begin position="921"/>
        <end position="932"/>
    </location>
</feature>
<comment type="caution">
    <text evidence="3">The sequence shown here is derived from an EMBL/GenBank/DDBJ whole genome shotgun (WGS) entry which is preliminary data.</text>
</comment>